<dbReference type="AlphaFoldDB" id="M8D7F4"/>
<feature type="transmembrane region" description="Helical" evidence="7">
    <location>
        <begin position="357"/>
        <end position="378"/>
    </location>
</feature>
<feature type="transmembrane region" description="Helical" evidence="7">
    <location>
        <begin position="293"/>
        <end position="312"/>
    </location>
</feature>
<dbReference type="STRING" id="1300222.I532_15013"/>
<comment type="subcellular location">
    <subcellularLocation>
        <location evidence="1">Cell membrane</location>
        <topology evidence="1">Multi-pass membrane protein</topology>
    </subcellularLocation>
</comment>
<evidence type="ECO:0000256" key="2">
    <source>
        <dbReference type="ARBA" id="ARBA00022448"/>
    </source>
</evidence>
<keyword evidence="3" id="KW-1003">Cell membrane</keyword>
<dbReference type="Proteomes" id="UP000012081">
    <property type="component" value="Unassembled WGS sequence"/>
</dbReference>
<dbReference type="GO" id="GO:0005886">
    <property type="term" value="C:plasma membrane"/>
    <property type="evidence" value="ECO:0007669"/>
    <property type="project" value="UniProtKB-SubCell"/>
</dbReference>
<comment type="caution">
    <text evidence="9">The sequence shown here is derived from an EMBL/GenBank/DDBJ whole genome shotgun (WGS) entry which is preliminary data.</text>
</comment>
<name>M8D7F4_9BACL</name>
<accession>M8D7F4</accession>
<dbReference type="OrthoDB" id="2276409at2"/>
<evidence type="ECO:0000313" key="10">
    <source>
        <dbReference type="Proteomes" id="UP000012081"/>
    </source>
</evidence>
<sequence>MKELWNHSGFRWYWTGLFLSSLGNSFGWMALSWFVMKKTGSPVAMGGVVLAFMLSSVAAGLVVGVLLDRFNRRRLIIWDNILRGLIYIALVLVLQSDSLPLWTVYALIIMAGLLSPLSSSGAQALLPRLVPDKNLLVRANGLMESQWQMTGLFGPALAGMLIALIGESMVLLVDACAMFLCAFCFYRISAESLDDASQQSAAGKPGEFFRSLAADILTGYRFLFKRSQLVWLILFTFFFNMAYGPVEVALPLYADQLLKGGSLSLGLLWSALAGGALLGSVLFSAVTWRISTGVTLSSIIVLWGITTLPLAFFSRTDVAIIAMGLAGLSFTPYNIMYRSYLQKNIPSEMLGRVLTSVRTITGTGMPVGAGISGVLIPLLGLQGLLGAASAACIVIGLFAFPLLRGLDSSGLLAVQEGSGQTLQPARQEEIKKGEQV</sequence>
<dbReference type="PATRIC" id="fig|1300222.3.peg.3140"/>
<dbReference type="Gene3D" id="1.20.1250.20">
    <property type="entry name" value="MFS general substrate transporter like domains"/>
    <property type="match status" value="1"/>
</dbReference>
<reference evidence="9 10" key="1">
    <citation type="submission" date="2013-03" db="EMBL/GenBank/DDBJ databases">
        <title>Assembly of a new bacterial strain Brevibacillus borstelensis AK1.</title>
        <authorList>
            <person name="Rajan I."/>
            <person name="PoliReddy D."/>
            <person name="Sugumar T."/>
            <person name="Rathinam K."/>
            <person name="Alqarawi S."/>
            <person name="Khalil A.B."/>
            <person name="Sivakumar N."/>
        </authorList>
    </citation>
    <scope>NUCLEOTIDE SEQUENCE [LARGE SCALE GENOMIC DNA]</scope>
    <source>
        <strain evidence="9 10">AK1</strain>
    </source>
</reference>
<evidence type="ECO:0000313" key="9">
    <source>
        <dbReference type="EMBL" id="EMT52164.1"/>
    </source>
</evidence>
<feature type="transmembrane region" description="Helical" evidence="7">
    <location>
        <begin position="266"/>
        <end position="286"/>
    </location>
</feature>
<dbReference type="EMBL" id="APBN01000005">
    <property type="protein sequence ID" value="EMT52164.1"/>
    <property type="molecule type" value="Genomic_DNA"/>
</dbReference>
<protein>
    <recommendedName>
        <fullName evidence="8">Major facilitator superfamily (MFS) profile domain-containing protein</fullName>
    </recommendedName>
</protein>
<feature type="transmembrane region" description="Helical" evidence="7">
    <location>
        <begin position="229"/>
        <end position="246"/>
    </location>
</feature>
<dbReference type="PROSITE" id="PS50850">
    <property type="entry name" value="MFS"/>
    <property type="match status" value="1"/>
</dbReference>
<feature type="transmembrane region" description="Helical" evidence="7">
    <location>
        <begin position="12"/>
        <end position="31"/>
    </location>
</feature>
<evidence type="ECO:0000256" key="3">
    <source>
        <dbReference type="ARBA" id="ARBA00022475"/>
    </source>
</evidence>
<dbReference type="CDD" id="cd06173">
    <property type="entry name" value="MFS_MefA_like"/>
    <property type="match status" value="1"/>
</dbReference>
<dbReference type="SUPFAM" id="SSF103473">
    <property type="entry name" value="MFS general substrate transporter"/>
    <property type="match status" value="1"/>
</dbReference>
<keyword evidence="5 7" id="KW-1133">Transmembrane helix</keyword>
<keyword evidence="6 7" id="KW-0472">Membrane</keyword>
<dbReference type="Pfam" id="PF07690">
    <property type="entry name" value="MFS_1"/>
    <property type="match status" value="1"/>
</dbReference>
<keyword evidence="10" id="KW-1185">Reference proteome</keyword>
<dbReference type="PANTHER" id="PTHR23513">
    <property type="entry name" value="INTEGRAL MEMBRANE EFFLUX PROTEIN-RELATED"/>
    <property type="match status" value="1"/>
</dbReference>
<evidence type="ECO:0000256" key="6">
    <source>
        <dbReference type="ARBA" id="ARBA00023136"/>
    </source>
</evidence>
<evidence type="ECO:0000256" key="4">
    <source>
        <dbReference type="ARBA" id="ARBA00022692"/>
    </source>
</evidence>
<organism evidence="9 10">
    <name type="scientific">Brevibacillus borstelensis AK1</name>
    <dbReference type="NCBI Taxonomy" id="1300222"/>
    <lineage>
        <taxon>Bacteria</taxon>
        <taxon>Bacillati</taxon>
        <taxon>Bacillota</taxon>
        <taxon>Bacilli</taxon>
        <taxon>Bacillales</taxon>
        <taxon>Paenibacillaceae</taxon>
        <taxon>Brevibacillus</taxon>
    </lineage>
</organism>
<proteinExistence type="predicted"/>
<gene>
    <name evidence="9" type="ORF">I532_15013</name>
</gene>
<feature type="transmembrane region" description="Helical" evidence="7">
    <location>
        <begin position="43"/>
        <end position="67"/>
    </location>
</feature>
<feature type="transmembrane region" description="Helical" evidence="7">
    <location>
        <begin position="147"/>
        <end position="165"/>
    </location>
</feature>
<evidence type="ECO:0000256" key="7">
    <source>
        <dbReference type="SAM" id="Phobius"/>
    </source>
</evidence>
<dbReference type="GO" id="GO:0022857">
    <property type="term" value="F:transmembrane transporter activity"/>
    <property type="evidence" value="ECO:0007669"/>
    <property type="project" value="InterPro"/>
</dbReference>
<evidence type="ECO:0000256" key="1">
    <source>
        <dbReference type="ARBA" id="ARBA00004651"/>
    </source>
</evidence>
<feature type="transmembrane region" description="Helical" evidence="7">
    <location>
        <begin position="318"/>
        <end position="336"/>
    </location>
</feature>
<keyword evidence="2" id="KW-0813">Transport</keyword>
<feature type="transmembrane region" description="Helical" evidence="7">
    <location>
        <begin position="384"/>
        <end position="403"/>
    </location>
</feature>
<dbReference type="InterPro" id="IPR011701">
    <property type="entry name" value="MFS"/>
</dbReference>
<keyword evidence="4 7" id="KW-0812">Transmembrane</keyword>
<dbReference type="PANTHER" id="PTHR23513:SF6">
    <property type="entry name" value="MAJOR FACILITATOR SUPERFAMILY ASSOCIATED DOMAIN-CONTAINING PROTEIN"/>
    <property type="match status" value="1"/>
</dbReference>
<dbReference type="InterPro" id="IPR036259">
    <property type="entry name" value="MFS_trans_sf"/>
</dbReference>
<evidence type="ECO:0000259" key="8">
    <source>
        <dbReference type="PROSITE" id="PS50850"/>
    </source>
</evidence>
<dbReference type="InterPro" id="IPR020846">
    <property type="entry name" value="MFS_dom"/>
</dbReference>
<evidence type="ECO:0000256" key="5">
    <source>
        <dbReference type="ARBA" id="ARBA00022989"/>
    </source>
</evidence>
<feature type="domain" description="Major facilitator superfamily (MFS) profile" evidence="8">
    <location>
        <begin position="1"/>
        <end position="404"/>
    </location>
</feature>